<protein>
    <recommendedName>
        <fullName evidence="4 13">Tetraacyldisaccharide 4'-kinase</fullName>
        <ecNumber evidence="3 13">2.7.1.130</ecNumber>
    </recommendedName>
    <alternativeName>
        <fullName evidence="12 13">Lipid A 4'-kinase</fullName>
    </alternativeName>
</protein>
<reference evidence="14 15" key="1">
    <citation type="journal article" date="2014" name="Genome Biol. Evol.">
        <title>Comparative Genomics of the Campylobacter lari Group.</title>
        <authorList>
            <person name="Miller W.G."/>
            <person name="Yee E."/>
            <person name="Chapman M.H."/>
            <person name="Smith T.P."/>
            <person name="Bono J.L."/>
            <person name="Huynh S."/>
            <person name="Parker C.T."/>
            <person name="Vandamme P."/>
            <person name="Luong K."/>
            <person name="Korlach J."/>
        </authorList>
    </citation>
    <scope>NUCLEOTIDE SEQUENCE [LARGE SCALE GENOMIC DNA]</scope>
    <source>
        <strain evidence="14 15">NCTC 12927</strain>
    </source>
</reference>
<dbReference type="EC" id="2.7.1.130" evidence="3 13"/>
<keyword evidence="9 13" id="KW-0418">Kinase</keyword>
<gene>
    <name evidence="13 14" type="primary">lpxK</name>
    <name evidence="14" type="ORF">CINS_0868</name>
</gene>
<accession>A0A0A8H1H0</accession>
<keyword evidence="8 13" id="KW-0547">Nucleotide-binding</keyword>
<evidence type="ECO:0000256" key="10">
    <source>
        <dbReference type="ARBA" id="ARBA00022840"/>
    </source>
</evidence>
<dbReference type="GO" id="GO:0009029">
    <property type="term" value="F:lipid-A 4'-kinase activity"/>
    <property type="evidence" value="ECO:0007669"/>
    <property type="project" value="UniProtKB-UniRule"/>
</dbReference>
<dbReference type="PANTHER" id="PTHR42724">
    <property type="entry name" value="TETRAACYLDISACCHARIDE 4'-KINASE"/>
    <property type="match status" value="1"/>
</dbReference>
<dbReference type="NCBIfam" id="NF001892">
    <property type="entry name" value="PRK00652.1-5"/>
    <property type="match status" value="1"/>
</dbReference>
<name>A0A0A8H1H0_9BACT</name>
<evidence type="ECO:0000313" key="14">
    <source>
        <dbReference type="EMBL" id="AJC87832.1"/>
    </source>
</evidence>
<dbReference type="STRING" id="1031564.CINS_0868"/>
<dbReference type="KEGG" id="cis:CINS_0868"/>
<organism evidence="14 15">
    <name type="scientific">Campylobacter insulaenigrae NCTC 12927</name>
    <dbReference type="NCBI Taxonomy" id="1031564"/>
    <lineage>
        <taxon>Bacteria</taxon>
        <taxon>Pseudomonadati</taxon>
        <taxon>Campylobacterota</taxon>
        <taxon>Epsilonproteobacteria</taxon>
        <taxon>Campylobacterales</taxon>
        <taxon>Campylobacteraceae</taxon>
        <taxon>Campylobacter</taxon>
    </lineage>
</organism>
<evidence type="ECO:0000256" key="8">
    <source>
        <dbReference type="ARBA" id="ARBA00022741"/>
    </source>
</evidence>
<dbReference type="HOGENOM" id="CLU_038816_1_0_7"/>
<proteinExistence type="inferred from homology"/>
<dbReference type="RefSeq" id="WP_039650159.1">
    <property type="nucleotide sequence ID" value="NZ_CP007770.1"/>
</dbReference>
<dbReference type="GO" id="GO:0005886">
    <property type="term" value="C:plasma membrane"/>
    <property type="evidence" value="ECO:0007669"/>
    <property type="project" value="TreeGrafter"/>
</dbReference>
<dbReference type="Pfam" id="PF02606">
    <property type="entry name" value="LpxK"/>
    <property type="match status" value="2"/>
</dbReference>
<evidence type="ECO:0000256" key="2">
    <source>
        <dbReference type="ARBA" id="ARBA00004870"/>
    </source>
</evidence>
<dbReference type="UniPathway" id="UPA00359">
    <property type="reaction ID" value="UER00482"/>
</dbReference>
<dbReference type="GO" id="GO:0009245">
    <property type="term" value="P:lipid A biosynthetic process"/>
    <property type="evidence" value="ECO:0007669"/>
    <property type="project" value="UniProtKB-UniRule"/>
</dbReference>
<dbReference type="EMBL" id="CP007770">
    <property type="protein sequence ID" value="AJC87832.1"/>
    <property type="molecule type" value="Genomic_DNA"/>
</dbReference>
<evidence type="ECO:0000256" key="6">
    <source>
        <dbReference type="ARBA" id="ARBA00022556"/>
    </source>
</evidence>
<evidence type="ECO:0000256" key="7">
    <source>
        <dbReference type="ARBA" id="ARBA00022679"/>
    </source>
</evidence>
<sequence>MIWIDKYFYKPKFYQKLLAILLLPFSFLYALIAILNTKIKKEIHFNIPIISVGNLTIGGNGKTPICKAIAAEFEKSFIILRGYKRKSKGLIVVKHNYQILCNLDESGDEAMEYALNHECYGVIVSEDRIFGINKAIELGAKLIILDDAFSKFHINKFDILLQSKDKPFFNFTLPSGPYRLPKFYEKQADYIAHEGKDFLRHSYVKENQKAILITSIAKPFRLYEHFIKARACYFFADHYAFKKQELEKLLKKHNCDTLMLTFKDYVKVKDFGFKIELIKLEIILDDNFKQILKNYIQNFNLRR</sequence>
<evidence type="ECO:0000313" key="15">
    <source>
        <dbReference type="Proteomes" id="UP000031163"/>
    </source>
</evidence>
<evidence type="ECO:0000256" key="11">
    <source>
        <dbReference type="ARBA" id="ARBA00023098"/>
    </source>
</evidence>
<comment type="similarity">
    <text evidence="13">Belongs to the LpxK family.</text>
</comment>
<dbReference type="Proteomes" id="UP000031163">
    <property type="component" value="Chromosome"/>
</dbReference>
<evidence type="ECO:0000256" key="4">
    <source>
        <dbReference type="ARBA" id="ARBA00016436"/>
    </source>
</evidence>
<keyword evidence="11 13" id="KW-0443">Lipid metabolism</keyword>
<comment type="catalytic activity">
    <reaction evidence="13">
        <text>a lipid A disaccharide + ATP = a lipid IVA + ADP + H(+)</text>
        <dbReference type="Rhea" id="RHEA:67840"/>
        <dbReference type="ChEBI" id="CHEBI:15378"/>
        <dbReference type="ChEBI" id="CHEBI:30616"/>
        <dbReference type="ChEBI" id="CHEBI:176343"/>
        <dbReference type="ChEBI" id="CHEBI:176425"/>
        <dbReference type="ChEBI" id="CHEBI:456216"/>
        <dbReference type="EC" id="2.7.1.130"/>
    </reaction>
</comment>
<dbReference type="InterPro" id="IPR003758">
    <property type="entry name" value="LpxK"/>
</dbReference>
<evidence type="ECO:0000256" key="1">
    <source>
        <dbReference type="ARBA" id="ARBA00002274"/>
    </source>
</evidence>
<keyword evidence="5 13" id="KW-0444">Lipid biosynthesis</keyword>
<dbReference type="GO" id="GO:0009244">
    <property type="term" value="P:lipopolysaccharide core region biosynthetic process"/>
    <property type="evidence" value="ECO:0007669"/>
    <property type="project" value="TreeGrafter"/>
</dbReference>
<dbReference type="HAMAP" id="MF_00409">
    <property type="entry name" value="LpxK"/>
    <property type="match status" value="1"/>
</dbReference>
<evidence type="ECO:0000256" key="13">
    <source>
        <dbReference type="HAMAP-Rule" id="MF_00409"/>
    </source>
</evidence>
<evidence type="ECO:0000256" key="5">
    <source>
        <dbReference type="ARBA" id="ARBA00022516"/>
    </source>
</evidence>
<keyword evidence="7 13" id="KW-0808">Transferase</keyword>
<feature type="binding site" evidence="13">
    <location>
        <begin position="56"/>
        <end position="63"/>
    </location>
    <ligand>
        <name>ATP</name>
        <dbReference type="ChEBI" id="CHEBI:30616"/>
    </ligand>
</feature>
<evidence type="ECO:0000256" key="12">
    <source>
        <dbReference type="ARBA" id="ARBA00029757"/>
    </source>
</evidence>
<dbReference type="PANTHER" id="PTHR42724:SF1">
    <property type="entry name" value="TETRAACYLDISACCHARIDE 4'-KINASE, MITOCHONDRIAL-RELATED"/>
    <property type="match status" value="1"/>
</dbReference>
<evidence type="ECO:0000256" key="3">
    <source>
        <dbReference type="ARBA" id="ARBA00012071"/>
    </source>
</evidence>
<comment type="function">
    <text evidence="1 13">Transfers the gamma-phosphate of ATP to the 4'-position of a tetraacyldisaccharide 1-phosphate intermediate (termed DS-1-P) to form tetraacyldisaccharide 1,4'-bis-phosphate (lipid IVA).</text>
</comment>
<evidence type="ECO:0000256" key="9">
    <source>
        <dbReference type="ARBA" id="ARBA00022777"/>
    </source>
</evidence>
<dbReference type="AlphaFoldDB" id="A0A0A8H1H0"/>
<keyword evidence="10 13" id="KW-0067">ATP-binding</keyword>
<dbReference type="GeneID" id="74431662"/>
<dbReference type="GO" id="GO:0005524">
    <property type="term" value="F:ATP binding"/>
    <property type="evidence" value="ECO:0007669"/>
    <property type="project" value="UniProtKB-UniRule"/>
</dbReference>
<keyword evidence="6 13" id="KW-0441">Lipid A biosynthesis</keyword>
<comment type="pathway">
    <text evidence="2 13">Glycolipid biosynthesis; lipid IV(A) biosynthesis; lipid IV(A) from (3R)-3-hydroxytetradecanoyl-[acyl-carrier-protein] and UDP-N-acetyl-alpha-D-glucosamine: step 6/6.</text>
</comment>